<keyword evidence="1" id="KW-0732">Signal</keyword>
<keyword evidence="3" id="KW-1185">Reference proteome</keyword>
<dbReference type="PROSITE" id="PS51257">
    <property type="entry name" value="PROKAR_LIPOPROTEIN"/>
    <property type="match status" value="1"/>
</dbReference>
<feature type="signal peptide" evidence="1">
    <location>
        <begin position="1"/>
        <end position="19"/>
    </location>
</feature>
<proteinExistence type="predicted"/>
<evidence type="ECO:0000313" key="2">
    <source>
        <dbReference type="EMBL" id="OMJ13447.1"/>
    </source>
</evidence>
<dbReference type="OrthoDB" id="5563019at2759"/>
<comment type="caution">
    <text evidence="2">The sequence shown here is derived from an EMBL/GenBank/DDBJ whole genome shotgun (WGS) entry which is preliminary data.</text>
</comment>
<organism evidence="2 3">
    <name type="scientific">Smittium culicis</name>
    <dbReference type="NCBI Taxonomy" id="133412"/>
    <lineage>
        <taxon>Eukaryota</taxon>
        <taxon>Fungi</taxon>
        <taxon>Fungi incertae sedis</taxon>
        <taxon>Zoopagomycota</taxon>
        <taxon>Kickxellomycotina</taxon>
        <taxon>Harpellomycetes</taxon>
        <taxon>Harpellales</taxon>
        <taxon>Legeriomycetaceae</taxon>
        <taxon>Smittium</taxon>
    </lineage>
</organism>
<gene>
    <name evidence="2" type="ORF">AYI70_g8492</name>
</gene>
<name>A0A1R1XFN5_9FUNG</name>
<evidence type="ECO:0000313" key="3">
    <source>
        <dbReference type="Proteomes" id="UP000187283"/>
    </source>
</evidence>
<reference evidence="2 3" key="1">
    <citation type="submission" date="2017-01" db="EMBL/GenBank/DDBJ databases">
        <authorList>
            <person name="Mah S.A."/>
            <person name="Swanson W.J."/>
            <person name="Moy G.W."/>
            <person name="Vacquier V.D."/>
        </authorList>
    </citation>
    <scope>NUCLEOTIDE SEQUENCE [LARGE SCALE GENOMIC DNA]</scope>
    <source>
        <strain evidence="2 3">GSMNP</strain>
    </source>
</reference>
<sequence length="421" mass="43634">MFIKTVSILVVALAYNTSAASCGNHGATRCLSANGLGSAFVKCEYGVEVEYECEGSTLCYGSGTSGIMCIAKPQASKRQTTSSSTFGGYEGSINQLIDGVNGNTNSLNSWLKNARASMFTDKNAISNVAAAMNKGIIAKSANIGNGINNLKNLRTTAAGQTTIINNAKKFMVAATANKNDFGYFMNDISNNAANSVANRQGLSSMLTNTYASGKNPITAAGQNSVVSALNNLRAITSIYTPRTFGAIFKGGLLPATIGPQLYRGTNGDVNATDAMFTSLLSQLKGRTSGLAGFYTAAAVTSNKVAANVNPGVISKVLGKYRSSNPSGVGLADTINGVANVFANVGTKYNAQVSQIVNQYTRDAEVICPGCGAPPECNCNDEDFNALLLSILLLLSAGLIGTPSTSCCYTSKNLFAARSLVA</sequence>
<protein>
    <submittedName>
        <fullName evidence="2">Uncharacterized protein</fullName>
    </submittedName>
</protein>
<dbReference type="AlphaFoldDB" id="A0A1R1XFN5"/>
<evidence type="ECO:0000256" key="1">
    <source>
        <dbReference type="SAM" id="SignalP"/>
    </source>
</evidence>
<accession>A0A1R1XFN5</accession>
<dbReference type="Proteomes" id="UP000187283">
    <property type="component" value="Unassembled WGS sequence"/>
</dbReference>
<dbReference type="EMBL" id="LSSN01003482">
    <property type="protein sequence ID" value="OMJ13447.1"/>
    <property type="molecule type" value="Genomic_DNA"/>
</dbReference>
<feature type="chain" id="PRO_5013000602" evidence="1">
    <location>
        <begin position="20"/>
        <end position="421"/>
    </location>
</feature>